<dbReference type="EMBL" id="QZWG01000017">
    <property type="protein sequence ID" value="RZB55604.1"/>
    <property type="molecule type" value="Genomic_DNA"/>
</dbReference>
<feature type="non-terminal residue" evidence="13">
    <location>
        <position position="1"/>
    </location>
</feature>
<evidence type="ECO:0000256" key="2">
    <source>
        <dbReference type="ARBA" id="ARBA00022448"/>
    </source>
</evidence>
<evidence type="ECO:0000256" key="10">
    <source>
        <dbReference type="ARBA" id="ARBA00023303"/>
    </source>
</evidence>
<dbReference type="Pfam" id="PF00060">
    <property type="entry name" value="Lig_chan"/>
    <property type="match status" value="1"/>
</dbReference>
<evidence type="ECO:0000259" key="12">
    <source>
        <dbReference type="Pfam" id="PF00060"/>
    </source>
</evidence>
<evidence type="ECO:0000256" key="8">
    <source>
        <dbReference type="ARBA" id="ARBA00023180"/>
    </source>
</evidence>
<dbReference type="Proteomes" id="UP000289340">
    <property type="component" value="Chromosome 17"/>
</dbReference>
<evidence type="ECO:0000256" key="7">
    <source>
        <dbReference type="ARBA" id="ARBA00023170"/>
    </source>
</evidence>
<name>A0A445G3D7_GLYSO</name>
<dbReference type="PANTHER" id="PTHR18966">
    <property type="entry name" value="IONOTROPIC GLUTAMATE RECEPTOR"/>
    <property type="match status" value="1"/>
</dbReference>
<dbReference type="Gene3D" id="1.10.287.70">
    <property type="match status" value="1"/>
</dbReference>
<evidence type="ECO:0000256" key="11">
    <source>
        <dbReference type="SAM" id="Phobius"/>
    </source>
</evidence>
<dbReference type="GO" id="GO:0016020">
    <property type="term" value="C:membrane"/>
    <property type="evidence" value="ECO:0007669"/>
    <property type="project" value="UniProtKB-SubCell"/>
</dbReference>
<dbReference type="AlphaFoldDB" id="A0A445G3D7"/>
<keyword evidence="8" id="KW-0325">Glycoprotein</keyword>
<comment type="subcellular location">
    <subcellularLocation>
        <location evidence="1">Membrane</location>
        <topology evidence="1">Multi-pass membrane protein</topology>
    </subcellularLocation>
</comment>
<sequence length="231" mass="25840">SNDNEQYRYILSTFIASLDSHCFHVNRRGKNIRVMEHDENIHYVGDGDGDGLGSGAAKYFIGSILLGWQGDYKDSFVKNCSRFVLMVWLLLAFVLMQSYTANLTSIMTLAFPLNSNLTAYFSRAILKKTESDLMKEIEENYLGKNDDIGGEDPSAEISSATPSLNFHSFSGLFLITGIATLITLLVSETVIWEKPILIAKAYSQRYLFTTPPSAKTSVHPTHDSIHRIEVL</sequence>
<keyword evidence="14" id="KW-1185">Reference proteome</keyword>
<dbReference type="InterPro" id="IPR001320">
    <property type="entry name" value="Iontro_rcpt_C"/>
</dbReference>
<evidence type="ECO:0000256" key="4">
    <source>
        <dbReference type="ARBA" id="ARBA00022989"/>
    </source>
</evidence>
<keyword evidence="7" id="KW-0675">Receptor</keyword>
<evidence type="ECO:0000256" key="9">
    <source>
        <dbReference type="ARBA" id="ARBA00023286"/>
    </source>
</evidence>
<comment type="caution">
    <text evidence="13">The sequence shown here is derived from an EMBL/GenBank/DDBJ whole genome shotgun (WGS) entry which is preliminary data.</text>
</comment>
<organism evidence="13 14">
    <name type="scientific">Glycine soja</name>
    <name type="common">Wild soybean</name>
    <dbReference type="NCBI Taxonomy" id="3848"/>
    <lineage>
        <taxon>Eukaryota</taxon>
        <taxon>Viridiplantae</taxon>
        <taxon>Streptophyta</taxon>
        <taxon>Embryophyta</taxon>
        <taxon>Tracheophyta</taxon>
        <taxon>Spermatophyta</taxon>
        <taxon>Magnoliopsida</taxon>
        <taxon>eudicotyledons</taxon>
        <taxon>Gunneridae</taxon>
        <taxon>Pentapetalae</taxon>
        <taxon>rosids</taxon>
        <taxon>fabids</taxon>
        <taxon>Fabales</taxon>
        <taxon>Fabaceae</taxon>
        <taxon>Papilionoideae</taxon>
        <taxon>50 kb inversion clade</taxon>
        <taxon>NPAAA clade</taxon>
        <taxon>indigoferoid/millettioid clade</taxon>
        <taxon>Phaseoleae</taxon>
        <taxon>Glycine</taxon>
        <taxon>Glycine subgen. Soja</taxon>
    </lineage>
</organism>
<evidence type="ECO:0000256" key="6">
    <source>
        <dbReference type="ARBA" id="ARBA00023136"/>
    </source>
</evidence>
<reference evidence="13 14" key="1">
    <citation type="submission" date="2018-09" db="EMBL/GenBank/DDBJ databases">
        <title>A high-quality reference genome of wild soybean provides a powerful tool to mine soybean genomes.</title>
        <authorList>
            <person name="Xie M."/>
            <person name="Chung C.Y.L."/>
            <person name="Li M.-W."/>
            <person name="Wong F.-L."/>
            <person name="Chan T.-F."/>
            <person name="Lam H.-M."/>
        </authorList>
    </citation>
    <scope>NUCLEOTIDE SEQUENCE [LARGE SCALE GENOMIC DNA]</scope>
    <source>
        <strain evidence="14">cv. W05</strain>
        <tissue evidence="13">Hypocotyl of etiolated seedlings</tissue>
    </source>
</reference>
<keyword evidence="10" id="KW-0407">Ion channel</keyword>
<gene>
    <name evidence="13" type="ORF">D0Y65_045088</name>
</gene>
<feature type="transmembrane region" description="Helical" evidence="11">
    <location>
        <begin position="166"/>
        <end position="186"/>
    </location>
</feature>
<keyword evidence="6 11" id="KW-0472">Membrane</keyword>
<evidence type="ECO:0000256" key="1">
    <source>
        <dbReference type="ARBA" id="ARBA00004141"/>
    </source>
</evidence>
<dbReference type="InterPro" id="IPR015683">
    <property type="entry name" value="Ionotropic_Glu_rcpt"/>
</dbReference>
<protein>
    <recommendedName>
        <fullName evidence="12">Ionotropic glutamate receptor C-terminal domain-containing protein</fullName>
    </recommendedName>
</protein>
<keyword evidence="2" id="KW-0813">Transport</keyword>
<dbReference type="GO" id="GO:0015276">
    <property type="term" value="F:ligand-gated monoatomic ion channel activity"/>
    <property type="evidence" value="ECO:0007669"/>
    <property type="project" value="InterPro"/>
</dbReference>
<keyword evidence="3 11" id="KW-0812">Transmembrane</keyword>
<keyword evidence="9" id="KW-1071">Ligand-gated ion channel</keyword>
<accession>A0A445G3D7</accession>
<evidence type="ECO:0000313" key="14">
    <source>
        <dbReference type="Proteomes" id="UP000289340"/>
    </source>
</evidence>
<feature type="domain" description="Ionotropic glutamate receptor C-terminal" evidence="12">
    <location>
        <begin position="69"/>
        <end position="179"/>
    </location>
</feature>
<feature type="transmembrane region" description="Helical" evidence="11">
    <location>
        <begin position="83"/>
        <end position="111"/>
    </location>
</feature>
<evidence type="ECO:0000256" key="5">
    <source>
        <dbReference type="ARBA" id="ARBA00023065"/>
    </source>
</evidence>
<evidence type="ECO:0000256" key="3">
    <source>
        <dbReference type="ARBA" id="ARBA00022692"/>
    </source>
</evidence>
<keyword evidence="5" id="KW-0406">Ion transport</keyword>
<proteinExistence type="predicted"/>
<keyword evidence="4 11" id="KW-1133">Transmembrane helix</keyword>
<evidence type="ECO:0000313" key="13">
    <source>
        <dbReference type="EMBL" id="RZB55604.1"/>
    </source>
</evidence>